<comment type="subcellular location">
    <subcellularLocation>
        <location evidence="9">Cell inner membrane</location>
        <topology evidence="9">Single-pass type II membrane protein</topology>
    </subcellularLocation>
    <subcellularLocation>
        <location evidence="1">Membrane</location>
    </subcellularLocation>
    <text evidence="9">Localizes to the division septum.</text>
</comment>
<evidence type="ECO:0000313" key="11">
    <source>
        <dbReference type="EMBL" id="SEN38074.1"/>
    </source>
</evidence>
<evidence type="ECO:0000256" key="3">
    <source>
        <dbReference type="ARBA" id="ARBA00022519"/>
    </source>
</evidence>
<dbReference type="RefSeq" id="WP_074787693.1">
    <property type="nucleotide sequence ID" value="NZ_FOBO01000016.1"/>
</dbReference>
<evidence type="ECO:0000313" key="12">
    <source>
        <dbReference type="Proteomes" id="UP000182160"/>
    </source>
</evidence>
<keyword evidence="4 9" id="KW-0132">Cell division</keyword>
<keyword evidence="6 9" id="KW-1133">Transmembrane helix</keyword>
<dbReference type="Gene3D" id="3.40.50.11690">
    <property type="entry name" value="Cell division protein FtsQ/DivIB"/>
    <property type="match status" value="1"/>
</dbReference>
<evidence type="ECO:0000256" key="6">
    <source>
        <dbReference type="ARBA" id="ARBA00022989"/>
    </source>
</evidence>
<dbReference type="GO" id="GO:0005886">
    <property type="term" value="C:plasma membrane"/>
    <property type="evidence" value="ECO:0007669"/>
    <property type="project" value="UniProtKB-SubCell"/>
</dbReference>
<dbReference type="InterPro" id="IPR026579">
    <property type="entry name" value="FtsQ"/>
</dbReference>
<evidence type="ECO:0000256" key="7">
    <source>
        <dbReference type="ARBA" id="ARBA00023136"/>
    </source>
</evidence>
<dbReference type="PANTHER" id="PTHR35851">
    <property type="entry name" value="CELL DIVISION PROTEIN FTSQ"/>
    <property type="match status" value="1"/>
</dbReference>
<evidence type="ECO:0000259" key="10">
    <source>
        <dbReference type="PROSITE" id="PS51779"/>
    </source>
</evidence>
<protein>
    <recommendedName>
        <fullName evidence="9">Cell division protein FtsQ</fullName>
    </recommendedName>
</protein>
<dbReference type="GO" id="GO:0032153">
    <property type="term" value="C:cell division site"/>
    <property type="evidence" value="ECO:0007669"/>
    <property type="project" value="UniProtKB-UniRule"/>
</dbReference>
<gene>
    <name evidence="9" type="primary">ftsQ</name>
    <name evidence="11" type="ORF">SAMN04488077_11654</name>
</gene>
<comment type="similarity">
    <text evidence="9">Belongs to the FtsQ/DivIB family. FtsQ subfamily.</text>
</comment>
<dbReference type="Pfam" id="PF03799">
    <property type="entry name" value="FtsQ_DivIB_C"/>
    <property type="match status" value="1"/>
</dbReference>
<comment type="function">
    <text evidence="9">Essential cell division protein.</text>
</comment>
<name>A0A1H8G2R1_9RHOB</name>
<dbReference type="PROSITE" id="PS51779">
    <property type="entry name" value="POTRA"/>
    <property type="match status" value="1"/>
</dbReference>
<dbReference type="InterPro" id="IPR045335">
    <property type="entry name" value="FtsQ_C_sf"/>
</dbReference>
<keyword evidence="8 9" id="KW-0131">Cell cycle</keyword>
<accession>A0A1H8G2R1</accession>
<evidence type="ECO:0000256" key="9">
    <source>
        <dbReference type="HAMAP-Rule" id="MF_00911"/>
    </source>
</evidence>
<dbReference type="PANTHER" id="PTHR35851:SF1">
    <property type="entry name" value="CELL DIVISION PROTEIN FTSQ"/>
    <property type="match status" value="1"/>
</dbReference>
<sequence>MRQVIPRVDPAPSRLSYRFQRLMLTPVYRRLLRVGLPVLVVAGLCAGYLADEARRVALTDQIAEIRRQIETRPEFMVRLMAIDGASESVQADIHEIFPYDLPASSFDLDLPAIRTMLEELPAVAQANVRIRQGGVLAVEIAERQPVALWRTRDGVDVVDIEGESIASVTSRAARPDLPVMTGDGAAAHVAQALDILQAARPLGQDIRGLVRMGERRWDLVLHDGKRILLPEEEPVRALERVIVLNAAHDMLERDLVAIDMRIGARPTVRLSDYATEEWWRITSMTAGAN</sequence>
<feature type="domain" description="POTRA" evidence="10">
    <location>
        <begin position="75"/>
        <end position="143"/>
    </location>
</feature>
<keyword evidence="3 9" id="KW-0997">Cell inner membrane</keyword>
<dbReference type="GO" id="GO:0043093">
    <property type="term" value="P:FtsZ-dependent cytokinesis"/>
    <property type="evidence" value="ECO:0007669"/>
    <property type="project" value="UniProtKB-UniRule"/>
</dbReference>
<evidence type="ECO:0000256" key="4">
    <source>
        <dbReference type="ARBA" id="ARBA00022618"/>
    </source>
</evidence>
<dbReference type="HAMAP" id="MF_00911">
    <property type="entry name" value="FtsQ_subfam"/>
    <property type="match status" value="1"/>
</dbReference>
<dbReference type="InterPro" id="IPR005548">
    <property type="entry name" value="Cell_div_FtsQ/DivIB_C"/>
</dbReference>
<keyword evidence="7 9" id="KW-0472">Membrane</keyword>
<proteinExistence type="inferred from homology"/>
<dbReference type="Proteomes" id="UP000182160">
    <property type="component" value="Unassembled WGS sequence"/>
</dbReference>
<reference evidence="11 12" key="1">
    <citation type="submission" date="2016-10" db="EMBL/GenBank/DDBJ databases">
        <authorList>
            <person name="de Groot N.N."/>
        </authorList>
    </citation>
    <scope>NUCLEOTIDE SEQUENCE [LARGE SCALE GENOMIC DNA]</scope>
    <source>
        <strain evidence="11 12">DSM 11457</strain>
    </source>
</reference>
<dbReference type="AlphaFoldDB" id="A0A1H8G2R1"/>
<keyword evidence="2 9" id="KW-1003">Cell membrane</keyword>
<feature type="transmembrane region" description="Helical" evidence="9">
    <location>
        <begin position="31"/>
        <end position="50"/>
    </location>
</feature>
<organism evidence="11 12">
    <name type="scientific">Roseovarius tolerans</name>
    <dbReference type="NCBI Taxonomy" id="74031"/>
    <lineage>
        <taxon>Bacteria</taxon>
        <taxon>Pseudomonadati</taxon>
        <taxon>Pseudomonadota</taxon>
        <taxon>Alphaproteobacteria</taxon>
        <taxon>Rhodobacterales</taxon>
        <taxon>Roseobacteraceae</taxon>
        <taxon>Roseovarius</taxon>
    </lineage>
</organism>
<dbReference type="GO" id="GO:0090529">
    <property type="term" value="P:cell septum assembly"/>
    <property type="evidence" value="ECO:0007669"/>
    <property type="project" value="InterPro"/>
</dbReference>
<evidence type="ECO:0000256" key="2">
    <source>
        <dbReference type="ARBA" id="ARBA00022475"/>
    </source>
</evidence>
<evidence type="ECO:0000256" key="8">
    <source>
        <dbReference type="ARBA" id="ARBA00023306"/>
    </source>
</evidence>
<evidence type="ECO:0000256" key="5">
    <source>
        <dbReference type="ARBA" id="ARBA00022692"/>
    </source>
</evidence>
<dbReference type="InterPro" id="IPR034746">
    <property type="entry name" value="POTRA"/>
</dbReference>
<dbReference type="EMBL" id="FOBO01000016">
    <property type="protein sequence ID" value="SEN38074.1"/>
    <property type="molecule type" value="Genomic_DNA"/>
</dbReference>
<keyword evidence="5 9" id="KW-0812">Transmembrane</keyword>
<evidence type="ECO:0000256" key="1">
    <source>
        <dbReference type="ARBA" id="ARBA00004370"/>
    </source>
</evidence>